<organism evidence="2 3">
    <name type="scientific">Muricoccus vinaceus</name>
    <dbReference type="NCBI Taxonomy" id="424704"/>
    <lineage>
        <taxon>Bacteria</taxon>
        <taxon>Pseudomonadati</taxon>
        <taxon>Pseudomonadota</taxon>
        <taxon>Alphaproteobacteria</taxon>
        <taxon>Acetobacterales</taxon>
        <taxon>Roseomonadaceae</taxon>
        <taxon>Muricoccus</taxon>
    </lineage>
</organism>
<feature type="chain" id="PRO_5046397941" description="Lipoprotein" evidence="1">
    <location>
        <begin position="22"/>
        <end position="80"/>
    </location>
</feature>
<protein>
    <recommendedName>
        <fullName evidence="4">Lipoprotein</fullName>
    </recommendedName>
</protein>
<dbReference type="Proteomes" id="UP001589789">
    <property type="component" value="Unassembled WGS sequence"/>
</dbReference>
<feature type="signal peptide" evidence="1">
    <location>
        <begin position="1"/>
        <end position="21"/>
    </location>
</feature>
<dbReference type="RefSeq" id="WP_377052713.1">
    <property type="nucleotide sequence ID" value="NZ_JBHLVZ010000060.1"/>
</dbReference>
<name>A0ABV6IUS0_9PROT</name>
<keyword evidence="3" id="KW-1185">Reference proteome</keyword>
<evidence type="ECO:0000256" key="1">
    <source>
        <dbReference type="SAM" id="SignalP"/>
    </source>
</evidence>
<reference evidence="2 3" key="1">
    <citation type="submission" date="2024-09" db="EMBL/GenBank/DDBJ databases">
        <authorList>
            <person name="Sun Q."/>
            <person name="Mori K."/>
        </authorList>
    </citation>
    <scope>NUCLEOTIDE SEQUENCE [LARGE SCALE GENOMIC DNA]</scope>
    <source>
        <strain evidence="2 3">CCM 7468</strain>
    </source>
</reference>
<accession>A0ABV6IUS0</accession>
<gene>
    <name evidence="2" type="ORF">ACFFIC_17645</name>
</gene>
<evidence type="ECO:0000313" key="3">
    <source>
        <dbReference type="Proteomes" id="UP001589789"/>
    </source>
</evidence>
<dbReference type="PROSITE" id="PS51257">
    <property type="entry name" value="PROKAR_LIPOPROTEIN"/>
    <property type="match status" value="1"/>
</dbReference>
<proteinExistence type="predicted"/>
<evidence type="ECO:0008006" key="4">
    <source>
        <dbReference type="Google" id="ProtNLM"/>
    </source>
</evidence>
<sequence>MFRRFRPLRVLAVLVAGASLAGCVAYPAGPYGYGHGGGYRSYAYSAPAHGGRGYGGGYGGGGYGGGHGYGGHGGWRGGWR</sequence>
<comment type="caution">
    <text evidence="2">The sequence shown here is derived from an EMBL/GenBank/DDBJ whole genome shotgun (WGS) entry which is preliminary data.</text>
</comment>
<keyword evidence="1" id="KW-0732">Signal</keyword>
<evidence type="ECO:0000313" key="2">
    <source>
        <dbReference type="EMBL" id="MFC0387354.1"/>
    </source>
</evidence>
<dbReference type="EMBL" id="JBHLVZ010000060">
    <property type="protein sequence ID" value="MFC0387354.1"/>
    <property type="molecule type" value="Genomic_DNA"/>
</dbReference>